<proteinExistence type="predicted"/>
<accession>A0A8S5ME10</accession>
<sequence>METSKAILIELQGFLFEDDPEMPTTLKVNQKINIEALKLLLDMQEYIHLLGYYQIEERAAAALTSRIEDLGLHFDRLIFTEEDYEKIKIDALRMYHEQYDISCYIDEMENSPWKHFNSNLHRLKL</sequence>
<reference evidence="1" key="1">
    <citation type="journal article" date="2021" name="Proc. Natl. Acad. Sci. U.S.A.">
        <title>A Catalog of Tens of Thousands of Viruses from Human Metagenomes Reveals Hidden Associations with Chronic Diseases.</title>
        <authorList>
            <person name="Tisza M.J."/>
            <person name="Buck C.B."/>
        </authorList>
    </citation>
    <scope>NUCLEOTIDE SEQUENCE</scope>
    <source>
        <strain evidence="1">CtYh54</strain>
    </source>
</reference>
<protein>
    <submittedName>
        <fullName evidence="1">Uncharacterized protein</fullName>
    </submittedName>
</protein>
<name>A0A8S5ME10_9CAUD</name>
<evidence type="ECO:0000313" key="1">
    <source>
        <dbReference type="EMBL" id="DAD80577.1"/>
    </source>
</evidence>
<organism evidence="1">
    <name type="scientific">Siphoviridae sp. ctYh54</name>
    <dbReference type="NCBI Taxonomy" id="2826379"/>
    <lineage>
        <taxon>Viruses</taxon>
        <taxon>Duplodnaviria</taxon>
        <taxon>Heunggongvirae</taxon>
        <taxon>Uroviricota</taxon>
        <taxon>Caudoviricetes</taxon>
    </lineage>
</organism>
<dbReference type="EMBL" id="BK014884">
    <property type="protein sequence ID" value="DAD80577.1"/>
    <property type="molecule type" value="Genomic_DNA"/>
</dbReference>